<proteinExistence type="predicted"/>
<dbReference type="EMBL" id="MCFF01000048">
    <property type="protein sequence ID" value="ORZ05908.1"/>
    <property type="molecule type" value="Genomic_DNA"/>
</dbReference>
<evidence type="ECO:0000313" key="3">
    <source>
        <dbReference type="EMBL" id="ORZ05908.1"/>
    </source>
</evidence>
<feature type="compositionally biased region" description="Acidic residues" evidence="1">
    <location>
        <begin position="219"/>
        <end position="240"/>
    </location>
</feature>
<protein>
    <submittedName>
        <fullName evidence="3">Uncharacterized protein</fullName>
    </submittedName>
</protein>
<feature type="compositionally biased region" description="Basic and acidic residues" evidence="1">
    <location>
        <begin position="1"/>
        <end position="20"/>
    </location>
</feature>
<evidence type="ECO:0000256" key="2">
    <source>
        <dbReference type="SAM" id="Phobius"/>
    </source>
</evidence>
<feature type="region of interest" description="Disordered" evidence="1">
    <location>
        <begin position="276"/>
        <end position="307"/>
    </location>
</feature>
<feature type="transmembrane region" description="Helical" evidence="2">
    <location>
        <begin position="83"/>
        <end position="101"/>
    </location>
</feature>
<dbReference type="RefSeq" id="XP_021877289.1">
    <property type="nucleotide sequence ID" value="XM_022030566.1"/>
</dbReference>
<name>A0A1Y2GAW2_9FUNG</name>
<dbReference type="OrthoDB" id="2415370at2759"/>
<feature type="region of interest" description="Disordered" evidence="1">
    <location>
        <begin position="1"/>
        <end position="28"/>
    </location>
</feature>
<reference evidence="3 4" key="1">
    <citation type="submission" date="2016-07" db="EMBL/GenBank/DDBJ databases">
        <title>Pervasive Adenine N6-methylation of Active Genes in Fungi.</title>
        <authorList>
            <consortium name="DOE Joint Genome Institute"/>
            <person name="Mondo S.J."/>
            <person name="Dannebaum R.O."/>
            <person name="Kuo R.C."/>
            <person name="Labutti K."/>
            <person name="Haridas S."/>
            <person name="Kuo A."/>
            <person name="Salamov A."/>
            <person name="Ahrendt S.R."/>
            <person name="Lipzen A."/>
            <person name="Sullivan W."/>
            <person name="Andreopoulos W.B."/>
            <person name="Clum A."/>
            <person name="Lindquist E."/>
            <person name="Daum C."/>
            <person name="Ramamoorthy G.K."/>
            <person name="Gryganskyi A."/>
            <person name="Culley D."/>
            <person name="Magnuson J.K."/>
            <person name="James T.Y."/>
            <person name="O'Malley M.A."/>
            <person name="Stajich J.E."/>
            <person name="Spatafora J.W."/>
            <person name="Visel A."/>
            <person name="Grigoriev I.V."/>
        </authorList>
    </citation>
    <scope>NUCLEOTIDE SEQUENCE [LARGE SCALE GENOMIC DNA]</scope>
    <source>
        <strain evidence="3 4">NRRL 3116</strain>
    </source>
</reference>
<dbReference type="AlphaFoldDB" id="A0A1Y2GAW2"/>
<sequence>MAEQPYPKDVEVDMTNHDDAPPPFSAEDAVPLLADEKKHLHQDAFRAEAETPPRSRCPFSRRRCTNEQSAQCKAKAKGFFRRMFRRLLIALLAVWAFMAFFCNEDGSGFECESDELLFDGQCMSDDLQPWTAFNPYSAKTKAALAGFTPMTDMSNDDCSRDLVEWGGPKAIETHAKNIRLGFGKGNLLSNVIIRTGDVAIPTLHIRANVTKIHHHHHDDEDDDDDDDGDDNDDSDEDDENDGHPHKRHQGLHLKVNSTEETLKVSFWANNYVHNGDEHHKHRKHHKHHKHHRKHQKHHDHDREDEDEDKDLITKMMTRMYGNPKKHGGHSYKRFCAVIEVQIVLPPNDKDSLYSVAVGGVVLTIDAADVEKAAFKELILGSVAGEIKAGAVVADRLVAEIVTGAASVDSVKVATEGSPLNARIRSTAGDIKLNAKTSPITRHDEDDGDNELWSHVDDDNDNDNEDEDKPRKKRLTHHLIIVNSVAGAIDLDVAHAQDDDKDKHENNNDKTAPGMVVVRAKSVAGRVNTSVDLVKDQQLGFRSSSVSGKIMAKVSDKFLGKLNVGSGLGAARVIEAKNSNSKIVYEKDTIHSKVGYKFIEDNDDNDDNGNHNGEKVEGNIVIGSAVGEAHLEFF</sequence>
<feature type="compositionally biased region" description="Basic residues" evidence="1">
    <location>
        <begin position="279"/>
        <end position="299"/>
    </location>
</feature>
<feature type="region of interest" description="Disordered" evidence="1">
    <location>
        <begin position="214"/>
        <end position="255"/>
    </location>
</feature>
<keyword evidence="2" id="KW-0812">Transmembrane</keyword>
<keyword evidence="4" id="KW-1185">Reference proteome</keyword>
<accession>A0A1Y2GAW2</accession>
<dbReference type="GeneID" id="33572407"/>
<dbReference type="InParanoid" id="A0A1Y2GAW2"/>
<feature type="region of interest" description="Disordered" evidence="1">
    <location>
        <begin position="434"/>
        <end position="470"/>
    </location>
</feature>
<keyword evidence="2" id="KW-1133">Transmembrane helix</keyword>
<organism evidence="3 4">
    <name type="scientific">Lobosporangium transversale</name>
    <dbReference type="NCBI Taxonomy" id="64571"/>
    <lineage>
        <taxon>Eukaryota</taxon>
        <taxon>Fungi</taxon>
        <taxon>Fungi incertae sedis</taxon>
        <taxon>Mucoromycota</taxon>
        <taxon>Mortierellomycotina</taxon>
        <taxon>Mortierellomycetes</taxon>
        <taxon>Mortierellales</taxon>
        <taxon>Mortierellaceae</taxon>
        <taxon>Lobosporangium</taxon>
    </lineage>
</organism>
<evidence type="ECO:0000256" key="1">
    <source>
        <dbReference type="SAM" id="MobiDB-lite"/>
    </source>
</evidence>
<evidence type="ECO:0000313" key="4">
    <source>
        <dbReference type="Proteomes" id="UP000193648"/>
    </source>
</evidence>
<dbReference type="Proteomes" id="UP000193648">
    <property type="component" value="Unassembled WGS sequence"/>
</dbReference>
<feature type="compositionally biased region" description="Acidic residues" evidence="1">
    <location>
        <begin position="457"/>
        <end position="466"/>
    </location>
</feature>
<comment type="caution">
    <text evidence="3">The sequence shown here is derived from an EMBL/GenBank/DDBJ whole genome shotgun (WGS) entry which is preliminary data.</text>
</comment>
<gene>
    <name evidence="3" type="ORF">BCR41DRAFT_425316</name>
</gene>
<keyword evidence="2" id="KW-0472">Membrane</keyword>